<evidence type="ECO:0000259" key="2">
    <source>
        <dbReference type="PROSITE" id="PS50125"/>
    </source>
</evidence>
<accession>A0ABW3JAV9</accession>
<dbReference type="RefSeq" id="WP_379088229.1">
    <property type="nucleotide sequence ID" value="NZ_JBHTJO010000001.1"/>
</dbReference>
<evidence type="ECO:0000313" key="4">
    <source>
        <dbReference type="Proteomes" id="UP001597102"/>
    </source>
</evidence>
<evidence type="ECO:0000313" key="3">
    <source>
        <dbReference type="EMBL" id="MFD0987020.1"/>
    </source>
</evidence>
<feature type="transmembrane region" description="Helical" evidence="1">
    <location>
        <begin position="360"/>
        <end position="376"/>
    </location>
</feature>
<dbReference type="PANTHER" id="PTHR43081">
    <property type="entry name" value="ADENYLATE CYCLASE, TERMINAL-DIFFERENTIATION SPECIFIC-RELATED"/>
    <property type="match status" value="1"/>
</dbReference>
<dbReference type="Gene3D" id="3.30.70.1230">
    <property type="entry name" value="Nucleotide cyclase"/>
    <property type="match status" value="1"/>
</dbReference>
<organism evidence="3 4">
    <name type="scientific">Methyloligella solikamskensis</name>
    <dbReference type="NCBI Taxonomy" id="1177756"/>
    <lineage>
        <taxon>Bacteria</taxon>
        <taxon>Pseudomonadati</taxon>
        <taxon>Pseudomonadota</taxon>
        <taxon>Alphaproteobacteria</taxon>
        <taxon>Hyphomicrobiales</taxon>
        <taxon>Hyphomicrobiaceae</taxon>
        <taxon>Methyloligella</taxon>
    </lineage>
</organism>
<keyword evidence="1" id="KW-0472">Membrane</keyword>
<dbReference type="Pfam" id="PF05226">
    <property type="entry name" value="CHASE2"/>
    <property type="match status" value="1"/>
</dbReference>
<protein>
    <submittedName>
        <fullName evidence="3">CHASE2 domain-containing protein</fullName>
    </submittedName>
</protein>
<feature type="transmembrane region" description="Helical" evidence="1">
    <location>
        <begin position="412"/>
        <end position="430"/>
    </location>
</feature>
<sequence>MRPALSYALILGLVILGVLALRLWDPAPVARLRALAFDSFQRIAPEEFNPELPVRIVDIDEESLAKLGQWPWPRTLLAELTDTLLENGAAAIGFDMVFPEEDRMSPSNLARYWDGADKGPLGEALRNMPANDALFARSIADAPVILGFIALSNGGALPANKAGFAHGGDDPRLFAPHFPGAAVSLPQLQEAAQGSGALNWIPEHDQVIRRMPMLVTIDDKLLPAFAGEMLRVAQGASTYMIKSSGASGVESFGEQTGITRVRVGDFEVPTDPNGQMWMKFSKSAPGRYLPAWKLLEGDIPAAEIAGRIVIIGTSAAGLLDLRATPLEPSVPGVELHAQAVEQIIAGNFLLRPDLALPGELLYILVLGILIAALIYWTGAASSALIAIAAIAGVIGFSWYAYSSLGWLVDPVFPALSLLAIYLTGSLLMFLRTEHERNRVRNAFSHYMAPALVERLAADPTRLKLGGEMRNMTLLFSDVRGFTTISEGLDAEELTRFLNELFTPLSNIILAQDGTIDKYMGDALMAFWNAPLDDPDHAEHACRAALLMMEEMRRLNDKWRDHAKETGRDYRPVSLGIGINTGECCVGNLGSEIRFDYSVIGDNVNVASRIEGQSKTYGVGAVIGESTVERAPGYAFLELDLLKVKGKTQAVRIFALLGDQALLEDEEFKAFRDRHNGFLDAFRSRDWKAAEETAKALSEEQPHGLETLYGLYLERIAIYKKTPPPPDWDGSAEALSK</sequence>
<dbReference type="SUPFAM" id="SSF55073">
    <property type="entry name" value="Nucleotide cyclase"/>
    <property type="match status" value="1"/>
</dbReference>
<name>A0ABW3JAV9_9HYPH</name>
<comment type="caution">
    <text evidence="3">The sequence shown here is derived from an EMBL/GenBank/DDBJ whole genome shotgun (WGS) entry which is preliminary data.</text>
</comment>
<keyword evidence="4" id="KW-1185">Reference proteome</keyword>
<reference evidence="4" key="1">
    <citation type="journal article" date="2019" name="Int. J. Syst. Evol. Microbiol.">
        <title>The Global Catalogue of Microorganisms (GCM) 10K type strain sequencing project: providing services to taxonomists for standard genome sequencing and annotation.</title>
        <authorList>
            <consortium name="The Broad Institute Genomics Platform"/>
            <consortium name="The Broad Institute Genome Sequencing Center for Infectious Disease"/>
            <person name="Wu L."/>
            <person name="Ma J."/>
        </authorList>
    </citation>
    <scope>NUCLEOTIDE SEQUENCE [LARGE SCALE GENOMIC DNA]</scope>
    <source>
        <strain evidence="4">CCUG 61697</strain>
    </source>
</reference>
<keyword evidence="1" id="KW-0812">Transmembrane</keyword>
<dbReference type="InterPro" id="IPR007890">
    <property type="entry name" value="CHASE2"/>
</dbReference>
<dbReference type="InterPro" id="IPR050697">
    <property type="entry name" value="Adenylyl/Guanylyl_Cyclase_3/4"/>
</dbReference>
<feature type="domain" description="Guanylate cyclase" evidence="2">
    <location>
        <begin position="472"/>
        <end position="610"/>
    </location>
</feature>
<dbReference type="InterPro" id="IPR001054">
    <property type="entry name" value="A/G_cyclase"/>
</dbReference>
<dbReference type="Proteomes" id="UP001597102">
    <property type="component" value="Unassembled WGS sequence"/>
</dbReference>
<dbReference type="PROSITE" id="PS50125">
    <property type="entry name" value="GUANYLATE_CYCLASE_2"/>
    <property type="match status" value="1"/>
</dbReference>
<keyword evidence="1" id="KW-1133">Transmembrane helix</keyword>
<dbReference type="SMART" id="SM00044">
    <property type="entry name" value="CYCc"/>
    <property type="match status" value="1"/>
</dbReference>
<dbReference type="PANTHER" id="PTHR43081:SF1">
    <property type="entry name" value="ADENYLATE CYCLASE, TERMINAL-DIFFERENTIATION SPECIFIC"/>
    <property type="match status" value="1"/>
</dbReference>
<dbReference type="EMBL" id="JBHTJO010000001">
    <property type="protein sequence ID" value="MFD0987020.1"/>
    <property type="molecule type" value="Genomic_DNA"/>
</dbReference>
<dbReference type="SMART" id="SM01080">
    <property type="entry name" value="CHASE2"/>
    <property type="match status" value="1"/>
</dbReference>
<evidence type="ECO:0000256" key="1">
    <source>
        <dbReference type="SAM" id="Phobius"/>
    </source>
</evidence>
<proteinExistence type="predicted"/>
<dbReference type="CDD" id="cd07302">
    <property type="entry name" value="CHD"/>
    <property type="match status" value="1"/>
</dbReference>
<gene>
    <name evidence="3" type="ORF">ACFQ2F_07895</name>
</gene>
<feature type="transmembrane region" description="Helical" evidence="1">
    <location>
        <begin position="383"/>
        <end position="400"/>
    </location>
</feature>
<dbReference type="InterPro" id="IPR029787">
    <property type="entry name" value="Nucleotide_cyclase"/>
</dbReference>
<dbReference type="Pfam" id="PF00211">
    <property type="entry name" value="Guanylate_cyc"/>
    <property type="match status" value="1"/>
</dbReference>